<protein>
    <submittedName>
        <fullName evidence="3">Uncharacterized protein</fullName>
    </submittedName>
</protein>
<keyword evidence="4" id="KW-1185">Reference proteome</keyword>
<evidence type="ECO:0000256" key="2">
    <source>
        <dbReference type="SAM" id="MobiDB-lite"/>
    </source>
</evidence>
<evidence type="ECO:0000313" key="4">
    <source>
        <dbReference type="Proteomes" id="UP000694044"/>
    </source>
</evidence>
<gene>
    <name evidence="3" type="ORF">PHYPSEUDO_005443</name>
</gene>
<evidence type="ECO:0000256" key="1">
    <source>
        <dbReference type="SAM" id="Coils"/>
    </source>
</evidence>
<keyword evidence="1" id="KW-0175">Coiled coil</keyword>
<dbReference type="EMBL" id="JAGDFM010000226">
    <property type="protein sequence ID" value="KAG7381916.1"/>
    <property type="molecule type" value="Genomic_DNA"/>
</dbReference>
<proteinExistence type="predicted"/>
<dbReference type="AlphaFoldDB" id="A0A8T1VLV8"/>
<reference evidence="3" key="1">
    <citation type="submission" date="2021-02" db="EMBL/GenBank/DDBJ databases">
        <authorList>
            <person name="Palmer J.M."/>
        </authorList>
    </citation>
    <scope>NUCLEOTIDE SEQUENCE</scope>
    <source>
        <strain evidence="3">SCRP734</strain>
    </source>
</reference>
<dbReference type="OrthoDB" id="116248at2759"/>
<feature type="compositionally biased region" description="Polar residues" evidence="2">
    <location>
        <begin position="76"/>
        <end position="88"/>
    </location>
</feature>
<dbReference type="Proteomes" id="UP000694044">
    <property type="component" value="Unassembled WGS sequence"/>
</dbReference>
<evidence type="ECO:0000313" key="3">
    <source>
        <dbReference type="EMBL" id="KAG7381916.1"/>
    </source>
</evidence>
<feature type="coiled-coil region" evidence="1">
    <location>
        <begin position="228"/>
        <end position="284"/>
    </location>
</feature>
<feature type="region of interest" description="Disordered" evidence="2">
    <location>
        <begin position="76"/>
        <end position="127"/>
    </location>
</feature>
<sequence>MNRIETSIRFLALAARKGRKHIDVNPGATAHLFHLPLRQAHRDFMIKSCDRKWAELNRRLNQLERIVSRLDLPRESISNDTRSAPTQSESKEENDSADNPAETETRSVEITPTDSDTNRDGMSTGGDMDELITQPEDDLKSPELTLLINAYNQKTKQALWNCSHIYKLRDSIENSKDKRDSAVSAIIVRTRTEKQHEVEHELQNVAASRAASEQDELHEKCAGIAANLAVKDKDLARLQKQLQSLSSLPVSTEESNCAQGRREARELSSQIRRERASKVSLETERQKIFMRLVKSSHHVHVLVSRELASKM</sequence>
<name>A0A8T1VLV8_9STRA</name>
<organism evidence="3 4">
    <name type="scientific">Phytophthora pseudosyringae</name>
    <dbReference type="NCBI Taxonomy" id="221518"/>
    <lineage>
        <taxon>Eukaryota</taxon>
        <taxon>Sar</taxon>
        <taxon>Stramenopiles</taxon>
        <taxon>Oomycota</taxon>
        <taxon>Peronosporomycetes</taxon>
        <taxon>Peronosporales</taxon>
        <taxon>Peronosporaceae</taxon>
        <taxon>Phytophthora</taxon>
    </lineage>
</organism>
<comment type="caution">
    <text evidence="3">The sequence shown here is derived from an EMBL/GenBank/DDBJ whole genome shotgun (WGS) entry which is preliminary data.</text>
</comment>
<accession>A0A8T1VLV8</accession>